<proteinExistence type="predicted"/>
<sequence precursor="true">MPRLTGFTVLFLLILTAAPLPARAADDAASAVANRQAAEFFETKVRPIFARHCFECHSDETGADNGELVLETLAGISKGGSRGAVLVPKEPARSLLITAVEYDDVDLQMPPEGKMPEGDIEVLRQWVKMGGVLPEYTDKPRAAAERIDLEAGRQFWSLKPLQDVPVPDASPHNDRVRRPVDAFILARLQSEGLAPSPDADRRTLIRRVTFDLIGLPPTPEEVAAFLADDSPDAFERLVDRLLDSPHYGERWGRFWLDLARYTDRTASWLTGTGQAWHYRDWVVDAFNRNLPYDEFVRLQLAADLTDDTDPHDLAALGFLGLSPTYWKEPRLAPPLIRTIVADEWDERVDVVTRTFLGLTVACARCHDHKFDPISVEDYYSLAGVFASTQFADRPLLPDAQAQQVLAAHRQVARLEEQIKKAKDKKSEEVVQLRQQIEEIRNATPGYDAPQAHVVKDAAVYVLPDGPDRTKLDYRDGEPRDLPVFKRGNPENTSPQPVPRGFPAVLSQAEPVRFEQGSGRRELVDALFGDAAALTARVFVNRVWEQHFGKGLVTTPSNFGLQGDPPSHPELLEWLAREFLRRGWDIHWLHREIVLSSTYRQTSADNEDGLRVDPDNRLLWRMNRRRLEVEMWRDAMLAVSGELDATVGGPAVKLETDANRRRTIYGEVDRRDLNRMLRMFDFPEATGHSPKRVHTSTPLQQLFVLNSPFVQNRAGAIVNRVRDAGDLPAQVVTCYRLLFAREPTEQELALAESFLTGSTDAETRTQWKLYVHTLLGTNEFLFVD</sequence>
<dbReference type="Pfam" id="PF07583">
    <property type="entry name" value="PSCyt2"/>
    <property type="match status" value="1"/>
</dbReference>
<feature type="signal peptide" evidence="3">
    <location>
        <begin position="1"/>
        <end position="24"/>
    </location>
</feature>
<dbReference type="AlphaFoldDB" id="A0A517Z7U5"/>
<dbReference type="InterPro" id="IPR022655">
    <property type="entry name" value="DUF1553"/>
</dbReference>
<dbReference type="InterPro" id="IPR011429">
    <property type="entry name" value="Cyt_c_Planctomycete-type"/>
</dbReference>
<evidence type="ECO:0000313" key="8">
    <source>
        <dbReference type="Proteomes" id="UP000320496"/>
    </source>
</evidence>
<keyword evidence="3" id="KW-0732">Signal</keyword>
<dbReference type="PANTHER" id="PTHR35889:SF3">
    <property type="entry name" value="F-BOX DOMAIN-CONTAINING PROTEIN"/>
    <property type="match status" value="1"/>
</dbReference>
<protein>
    <submittedName>
        <fullName evidence="7">Planctomycete cytochrome C</fullName>
    </submittedName>
</protein>
<feature type="compositionally biased region" description="Basic and acidic residues" evidence="2">
    <location>
        <begin position="469"/>
        <end position="483"/>
    </location>
</feature>
<evidence type="ECO:0000259" key="6">
    <source>
        <dbReference type="Pfam" id="PF07635"/>
    </source>
</evidence>
<name>A0A517Z7U5_9PLAN</name>
<feature type="region of interest" description="Disordered" evidence="2">
    <location>
        <begin position="469"/>
        <end position="501"/>
    </location>
</feature>
<accession>A0A517Z7U5</accession>
<feature type="domain" description="Cytochrome C Planctomycete-type" evidence="6">
    <location>
        <begin position="53"/>
        <end position="113"/>
    </location>
</feature>
<keyword evidence="1" id="KW-0175">Coiled coil</keyword>
<organism evidence="7 8">
    <name type="scientific">Maioricimonas rarisocia</name>
    <dbReference type="NCBI Taxonomy" id="2528026"/>
    <lineage>
        <taxon>Bacteria</taxon>
        <taxon>Pseudomonadati</taxon>
        <taxon>Planctomycetota</taxon>
        <taxon>Planctomycetia</taxon>
        <taxon>Planctomycetales</taxon>
        <taxon>Planctomycetaceae</taxon>
        <taxon>Maioricimonas</taxon>
    </lineage>
</organism>
<keyword evidence="8" id="KW-1185">Reference proteome</keyword>
<gene>
    <name evidence="7" type="ORF">Mal4_28480</name>
</gene>
<dbReference type="EMBL" id="CP036275">
    <property type="protein sequence ID" value="QDU38519.1"/>
    <property type="molecule type" value="Genomic_DNA"/>
</dbReference>
<feature type="chain" id="PRO_5022236545" evidence="3">
    <location>
        <begin position="25"/>
        <end position="783"/>
    </location>
</feature>
<evidence type="ECO:0000259" key="5">
    <source>
        <dbReference type="Pfam" id="PF07587"/>
    </source>
</evidence>
<dbReference type="OrthoDB" id="127107at2"/>
<feature type="domain" description="DUF1549" evidence="4">
    <location>
        <begin position="179"/>
        <end position="389"/>
    </location>
</feature>
<dbReference type="InterPro" id="IPR011444">
    <property type="entry name" value="DUF1549"/>
</dbReference>
<evidence type="ECO:0000256" key="1">
    <source>
        <dbReference type="SAM" id="Coils"/>
    </source>
</evidence>
<dbReference type="RefSeq" id="WP_145369792.1">
    <property type="nucleotide sequence ID" value="NZ_CP036275.1"/>
</dbReference>
<dbReference type="KEGG" id="mri:Mal4_28480"/>
<feature type="coiled-coil region" evidence="1">
    <location>
        <begin position="404"/>
        <end position="442"/>
    </location>
</feature>
<dbReference type="Pfam" id="PF07587">
    <property type="entry name" value="PSD1"/>
    <property type="match status" value="1"/>
</dbReference>
<reference evidence="7 8" key="1">
    <citation type="submission" date="2019-02" db="EMBL/GenBank/DDBJ databases">
        <title>Deep-cultivation of Planctomycetes and their phenomic and genomic characterization uncovers novel biology.</title>
        <authorList>
            <person name="Wiegand S."/>
            <person name="Jogler M."/>
            <person name="Boedeker C."/>
            <person name="Pinto D."/>
            <person name="Vollmers J."/>
            <person name="Rivas-Marin E."/>
            <person name="Kohn T."/>
            <person name="Peeters S.H."/>
            <person name="Heuer A."/>
            <person name="Rast P."/>
            <person name="Oberbeckmann S."/>
            <person name="Bunk B."/>
            <person name="Jeske O."/>
            <person name="Meyerdierks A."/>
            <person name="Storesund J.E."/>
            <person name="Kallscheuer N."/>
            <person name="Luecker S."/>
            <person name="Lage O.M."/>
            <person name="Pohl T."/>
            <person name="Merkel B.J."/>
            <person name="Hornburger P."/>
            <person name="Mueller R.-W."/>
            <person name="Bruemmer F."/>
            <person name="Labrenz M."/>
            <person name="Spormann A.M."/>
            <person name="Op den Camp H."/>
            <person name="Overmann J."/>
            <person name="Amann R."/>
            <person name="Jetten M.S.M."/>
            <person name="Mascher T."/>
            <person name="Medema M.H."/>
            <person name="Devos D.P."/>
            <person name="Kaster A.-K."/>
            <person name="Ovreas L."/>
            <person name="Rohde M."/>
            <person name="Galperin M.Y."/>
            <person name="Jogler C."/>
        </authorList>
    </citation>
    <scope>NUCLEOTIDE SEQUENCE [LARGE SCALE GENOMIC DNA]</scope>
    <source>
        <strain evidence="7 8">Mal4</strain>
    </source>
</reference>
<evidence type="ECO:0000259" key="4">
    <source>
        <dbReference type="Pfam" id="PF07583"/>
    </source>
</evidence>
<dbReference type="PANTHER" id="PTHR35889">
    <property type="entry name" value="CYCLOINULO-OLIGOSACCHARIDE FRUCTANOTRANSFERASE-RELATED"/>
    <property type="match status" value="1"/>
</dbReference>
<evidence type="ECO:0000313" key="7">
    <source>
        <dbReference type="EMBL" id="QDU38519.1"/>
    </source>
</evidence>
<evidence type="ECO:0000256" key="2">
    <source>
        <dbReference type="SAM" id="MobiDB-lite"/>
    </source>
</evidence>
<dbReference type="Proteomes" id="UP000320496">
    <property type="component" value="Chromosome"/>
</dbReference>
<feature type="domain" description="DUF1553" evidence="5">
    <location>
        <begin position="519"/>
        <end position="754"/>
    </location>
</feature>
<dbReference type="Pfam" id="PF07635">
    <property type="entry name" value="PSCyt1"/>
    <property type="match status" value="1"/>
</dbReference>
<evidence type="ECO:0000256" key="3">
    <source>
        <dbReference type="SAM" id="SignalP"/>
    </source>
</evidence>